<dbReference type="InterPro" id="IPR015366">
    <property type="entry name" value="S53_propep"/>
</dbReference>
<dbReference type="Gene3D" id="3.40.50.200">
    <property type="entry name" value="Peptidase S8/S53 domain"/>
    <property type="match status" value="1"/>
</dbReference>
<dbReference type="PROSITE" id="PS51695">
    <property type="entry name" value="SEDOLISIN"/>
    <property type="match status" value="1"/>
</dbReference>
<dbReference type="PANTHER" id="PTHR14218">
    <property type="entry name" value="PROTEASE S8 TRIPEPTIDYL PEPTIDASE I CLN2"/>
    <property type="match status" value="1"/>
</dbReference>
<accession>A0AAN6XU64</accession>
<evidence type="ECO:0000256" key="2">
    <source>
        <dbReference type="ARBA" id="ARBA00002451"/>
    </source>
</evidence>
<feature type="binding site" evidence="11">
    <location>
        <position position="659"/>
    </location>
    <ligand>
        <name>Ca(2+)</name>
        <dbReference type="ChEBI" id="CHEBI:29108"/>
    </ligand>
</feature>
<evidence type="ECO:0000259" key="14">
    <source>
        <dbReference type="PROSITE" id="PS51695"/>
    </source>
</evidence>
<protein>
    <recommendedName>
        <fullName evidence="4">tripeptidyl-peptidase II</fullName>
        <ecNumber evidence="4">3.4.14.10</ecNumber>
    </recommendedName>
</protein>
<dbReference type="SUPFAM" id="SSF54897">
    <property type="entry name" value="Protease propeptides/inhibitors"/>
    <property type="match status" value="1"/>
</dbReference>
<evidence type="ECO:0000313" key="16">
    <source>
        <dbReference type="Proteomes" id="UP001301769"/>
    </source>
</evidence>
<evidence type="ECO:0000256" key="7">
    <source>
        <dbReference type="ARBA" id="ARBA00022801"/>
    </source>
</evidence>
<dbReference type="PROSITE" id="PS00138">
    <property type="entry name" value="SUBTILASE_SER"/>
    <property type="match status" value="1"/>
</dbReference>
<comment type="caution">
    <text evidence="15">The sequence shown here is derived from an EMBL/GenBank/DDBJ whole genome shotgun (WGS) entry which is preliminary data.</text>
</comment>
<dbReference type="SMART" id="SM00944">
    <property type="entry name" value="Pro-kuma_activ"/>
    <property type="match status" value="1"/>
</dbReference>
<dbReference type="InterPro" id="IPR036852">
    <property type="entry name" value="Peptidase_S8/S53_dom_sf"/>
</dbReference>
<evidence type="ECO:0000256" key="8">
    <source>
        <dbReference type="ARBA" id="ARBA00022825"/>
    </source>
</evidence>
<comment type="cofactor">
    <cofactor evidence="11">
        <name>Ca(2+)</name>
        <dbReference type="ChEBI" id="CHEBI:29108"/>
    </cofactor>
    <text evidence="11">Binds 1 Ca(2+) ion per subunit.</text>
</comment>
<reference evidence="15" key="1">
    <citation type="journal article" date="2023" name="Mol. Phylogenet. Evol.">
        <title>Genome-scale phylogeny and comparative genomics of the fungal order Sordariales.</title>
        <authorList>
            <person name="Hensen N."/>
            <person name="Bonometti L."/>
            <person name="Westerberg I."/>
            <person name="Brannstrom I.O."/>
            <person name="Guillou S."/>
            <person name="Cros-Aarteil S."/>
            <person name="Calhoun S."/>
            <person name="Haridas S."/>
            <person name="Kuo A."/>
            <person name="Mondo S."/>
            <person name="Pangilinan J."/>
            <person name="Riley R."/>
            <person name="LaButti K."/>
            <person name="Andreopoulos B."/>
            <person name="Lipzen A."/>
            <person name="Chen C."/>
            <person name="Yan M."/>
            <person name="Daum C."/>
            <person name="Ng V."/>
            <person name="Clum A."/>
            <person name="Steindorff A."/>
            <person name="Ohm R.A."/>
            <person name="Martin F."/>
            <person name="Silar P."/>
            <person name="Natvig D.O."/>
            <person name="Lalanne C."/>
            <person name="Gautier V."/>
            <person name="Ament-Velasquez S.L."/>
            <person name="Kruys A."/>
            <person name="Hutchinson M.I."/>
            <person name="Powell A.J."/>
            <person name="Barry K."/>
            <person name="Miller A.N."/>
            <person name="Grigoriev I.V."/>
            <person name="Debuchy R."/>
            <person name="Gladieux P."/>
            <person name="Hiltunen Thoren M."/>
            <person name="Johannesson H."/>
        </authorList>
    </citation>
    <scope>NUCLEOTIDE SEQUENCE</scope>
    <source>
        <strain evidence="15">PSN293</strain>
    </source>
</reference>
<feature type="region of interest" description="Disordered" evidence="12">
    <location>
        <begin position="208"/>
        <end position="235"/>
    </location>
</feature>
<dbReference type="GO" id="GO:0005576">
    <property type="term" value="C:extracellular region"/>
    <property type="evidence" value="ECO:0007669"/>
    <property type="project" value="UniProtKB-SubCell"/>
</dbReference>
<dbReference type="EC" id="3.4.14.10" evidence="4"/>
<proteinExistence type="predicted"/>
<dbReference type="CDD" id="cd04056">
    <property type="entry name" value="Peptidases_S53"/>
    <property type="match status" value="1"/>
</dbReference>
<dbReference type="EMBL" id="MU858333">
    <property type="protein sequence ID" value="KAK4206958.1"/>
    <property type="molecule type" value="Genomic_DNA"/>
</dbReference>
<keyword evidence="16" id="KW-1185">Reference proteome</keyword>
<feature type="binding site" evidence="11">
    <location>
        <position position="660"/>
    </location>
    <ligand>
        <name>Ca(2+)</name>
        <dbReference type="ChEBI" id="CHEBI:29108"/>
    </ligand>
</feature>
<keyword evidence="8 11" id="KW-0720">Serine protease</keyword>
<dbReference type="Proteomes" id="UP001301769">
    <property type="component" value="Unassembled WGS sequence"/>
</dbReference>
<dbReference type="InterPro" id="IPR050819">
    <property type="entry name" value="Tripeptidyl-peptidase_I"/>
</dbReference>
<keyword evidence="7 11" id="KW-0378">Hydrolase</keyword>
<evidence type="ECO:0000256" key="1">
    <source>
        <dbReference type="ARBA" id="ARBA00001910"/>
    </source>
</evidence>
<keyword evidence="5 11" id="KW-0645">Protease</keyword>
<dbReference type="GO" id="GO:0004252">
    <property type="term" value="F:serine-type endopeptidase activity"/>
    <property type="evidence" value="ECO:0007669"/>
    <property type="project" value="UniProtKB-UniRule"/>
</dbReference>
<dbReference type="InterPro" id="IPR030400">
    <property type="entry name" value="Sedolisin_dom"/>
</dbReference>
<dbReference type="InterPro" id="IPR000209">
    <property type="entry name" value="Peptidase_S8/S53_dom"/>
</dbReference>
<evidence type="ECO:0000256" key="11">
    <source>
        <dbReference type="PROSITE-ProRule" id="PRU01032"/>
    </source>
</evidence>
<reference evidence="15" key="2">
    <citation type="submission" date="2023-05" db="EMBL/GenBank/DDBJ databases">
        <authorList>
            <consortium name="Lawrence Berkeley National Laboratory"/>
            <person name="Steindorff A."/>
            <person name="Hensen N."/>
            <person name="Bonometti L."/>
            <person name="Westerberg I."/>
            <person name="Brannstrom I.O."/>
            <person name="Guillou S."/>
            <person name="Cros-Aarteil S."/>
            <person name="Calhoun S."/>
            <person name="Haridas S."/>
            <person name="Kuo A."/>
            <person name="Mondo S."/>
            <person name="Pangilinan J."/>
            <person name="Riley R."/>
            <person name="Labutti K."/>
            <person name="Andreopoulos B."/>
            <person name="Lipzen A."/>
            <person name="Chen C."/>
            <person name="Yanf M."/>
            <person name="Daum C."/>
            <person name="Ng V."/>
            <person name="Clum A."/>
            <person name="Ohm R."/>
            <person name="Martin F."/>
            <person name="Silar P."/>
            <person name="Natvig D."/>
            <person name="Lalanne C."/>
            <person name="Gautier V."/>
            <person name="Ament-Velasquez S.L."/>
            <person name="Kruys A."/>
            <person name="Hutchinson M.I."/>
            <person name="Powell A.J."/>
            <person name="Barry K."/>
            <person name="Miller A.N."/>
            <person name="Grigoriev I.V."/>
            <person name="Debuchy R."/>
            <person name="Gladieux P."/>
            <person name="Thoren M.H."/>
            <person name="Johannesson H."/>
        </authorList>
    </citation>
    <scope>NUCLEOTIDE SEQUENCE</scope>
    <source>
        <strain evidence="15">PSN293</strain>
    </source>
</reference>
<feature type="active site" description="Charge relay system" evidence="11">
    <location>
        <position position="325"/>
    </location>
</feature>
<dbReference type="GO" id="GO:0008240">
    <property type="term" value="F:tripeptidyl-peptidase activity"/>
    <property type="evidence" value="ECO:0007669"/>
    <property type="project" value="UniProtKB-EC"/>
</dbReference>
<dbReference type="Pfam" id="PF09286">
    <property type="entry name" value="Pro-kuma_activ"/>
    <property type="match status" value="1"/>
</dbReference>
<evidence type="ECO:0000256" key="5">
    <source>
        <dbReference type="ARBA" id="ARBA00022670"/>
    </source>
</evidence>
<feature type="binding site" evidence="11">
    <location>
        <position position="678"/>
    </location>
    <ligand>
        <name>Ca(2+)</name>
        <dbReference type="ChEBI" id="CHEBI:29108"/>
    </ligand>
</feature>
<feature type="active site" description="Charge relay system" evidence="11">
    <location>
        <position position="329"/>
    </location>
</feature>
<dbReference type="PANTHER" id="PTHR14218:SF19">
    <property type="entry name" value="SERINE PROTEASE AORO, PUTATIVE (AFU_ORTHOLOGUE AFUA_6G10250)-RELATED"/>
    <property type="match status" value="1"/>
</dbReference>
<keyword evidence="13" id="KW-0732">Signal</keyword>
<evidence type="ECO:0000256" key="13">
    <source>
        <dbReference type="SAM" id="SignalP"/>
    </source>
</evidence>
<evidence type="ECO:0000313" key="15">
    <source>
        <dbReference type="EMBL" id="KAK4206958.1"/>
    </source>
</evidence>
<comment type="function">
    <text evidence="2">Secreted tripeptidyl-peptidase which degrades proteins at acidic pHs and is involved in virulence.</text>
</comment>
<feature type="signal peptide" evidence="13">
    <location>
        <begin position="1"/>
        <end position="19"/>
    </location>
</feature>
<comment type="subcellular location">
    <subcellularLocation>
        <location evidence="3">Secreted</location>
        <location evidence="3">Extracellular space</location>
    </subcellularLocation>
</comment>
<comment type="catalytic activity">
    <reaction evidence="1">
        <text>Release of an N-terminal tripeptide from a polypeptide.</text>
        <dbReference type="EC" id="3.4.14.10"/>
    </reaction>
</comment>
<feature type="compositionally biased region" description="Basic and acidic residues" evidence="12">
    <location>
        <begin position="208"/>
        <end position="222"/>
    </location>
</feature>
<organism evidence="15 16">
    <name type="scientific">Rhypophila decipiens</name>
    <dbReference type="NCBI Taxonomy" id="261697"/>
    <lineage>
        <taxon>Eukaryota</taxon>
        <taxon>Fungi</taxon>
        <taxon>Dikarya</taxon>
        <taxon>Ascomycota</taxon>
        <taxon>Pezizomycotina</taxon>
        <taxon>Sordariomycetes</taxon>
        <taxon>Sordariomycetidae</taxon>
        <taxon>Sordariales</taxon>
        <taxon>Naviculisporaceae</taxon>
        <taxon>Rhypophila</taxon>
    </lineage>
</organism>
<keyword evidence="10" id="KW-0865">Zymogen</keyword>
<evidence type="ECO:0000256" key="10">
    <source>
        <dbReference type="ARBA" id="ARBA00023145"/>
    </source>
</evidence>
<dbReference type="Pfam" id="PF00082">
    <property type="entry name" value="Peptidase_S8"/>
    <property type="match status" value="1"/>
</dbReference>
<dbReference type="GO" id="GO:0046872">
    <property type="term" value="F:metal ion binding"/>
    <property type="evidence" value="ECO:0007669"/>
    <property type="project" value="UniProtKB-UniRule"/>
</dbReference>
<name>A0AAN6XU64_9PEZI</name>
<evidence type="ECO:0000256" key="6">
    <source>
        <dbReference type="ARBA" id="ARBA00022723"/>
    </source>
</evidence>
<feature type="domain" description="Peptidase S53" evidence="14">
    <location>
        <begin position="248"/>
        <end position="686"/>
    </location>
</feature>
<feature type="binding site" evidence="11">
    <location>
        <position position="680"/>
    </location>
    <ligand>
        <name>Ca(2+)</name>
        <dbReference type="ChEBI" id="CHEBI:29108"/>
    </ligand>
</feature>
<evidence type="ECO:0000256" key="12">
    <source>
        <dbReference type="SAM" id="MobiDB-lite"/>
    </source>
</evidence>
<evidence type="ECO:0000256" key="4">
    <source>
        <dbReference type="ARBA" id="ARBA00012462"/>
    </source>
</evidence>
<sequence>MIFSVLTAVLAGQFTRALAAAVLPITSHDESRVPKKRDVPSTHALHERGLPHWGNTWEKREKVPAGAMLPMRIGLRQSSVDVGHEMLMDRSTPGSPNFGSHLSAQQVIDLFAPAQDSVEVVIDWVISAGIARERISQSSNKQWVQFDANVTEVEHLLLADYYIYEHRATGTRNIACDEYHIPHRIREHIDYVTPGIRLRAEPAKLEKLKRDQQQSADLEKRNARPSQVRKGARLPTLPPLNTSVCDLYVSPDCIREQYRIPEGSRASPGNELGIFESLNDHYSKQDLDEYFSNVYPQIPNGTYPIEKLIDGAIGAAQDLEMLGPESDLDFQSAWPLIWPQKTVLFQTDDQYYEINQTDQETPYLGFWNTFFDALDGSYCTFSAFGETGNCEKPECLDPSYPNPNPGGYKGELQCGVYEPTNVISISYGGGEGDLPGYYTQRQCVEIMKLGLQGVTVVISSGDYGVASYPGDGGFESGCAGDRGQIFFPATLATCPYVLAVGSTEFYKPATNTTAKWKRDADAADKKCDYLERATTRFPSGGGFSNVFETPRYQKHAVDKYFRSVQLGFEGYDEPGTNFSDVGTGVFRRTGRGYPDVAAIGDHYVVRVNSTWATIGGTSLSAPVFAAMLTLVNEERIAAGKDTLGFINPVLYAHPEVFNDIVTGSNPGCSSAGFPAAKGWDPVSGLG</sequence>
<dbReference type="GO" id="GO:0006508">
    <property type="term" value="P:proteolysis"/>
    <property type="evidence" value="ECO:0007669"/>
    <property type="project" value="UniProtKB-KW"/>
</dbReference>
<dbReference type="SUPFAM" id="SSF52743">
    <property type="entry name" value="Subtilisin-like"/>
    <property type="match status" value="1"/>
</dbReference>
<feature type="active site" description="Charge relay system" evidence="11">
    <location>
        <position position="618"/>
    </location>
</feature>
<dbReference type="InterPro" id="IPR023828">
    <property type="entry name" value="Peptidase_S8_Ser-AS"/>
</dbReference>
<keyword evidence="9 11" id="KW-0106">Calcium</keyword>
<dbReference type="AlphaFoldDB" id="A0AAN6XU64"/>
<keyword evidence="6 11" id="KW-0479">Metal-binding</keyword>
<dbReference type="CDD" id="cd11377">
    <property type="entry name" value="Pro-peptidase_S53"/>
    <property type="match status" value="1"/>
</dbReference>
<gene>
    <name evidence="15" type="ORF">QBC37DRAFT_105315</name>
</gene>
<evidence type="ECO:0000256" key="3">
    <source>
        <dbReference type="ARBA" id="ARBA00004239"/>
    </source>
</evidence>
<evidence type="ECO:0000256" key="9">
    <source>
        <dbReference type="ARBA" id="ARBA00022837"/>
    </source>
</evidence>
<feature type="chain" id="PRO_5043035383" description="tripeptidyl-peptidase II" evidence="13">
    <location>
        <begin position="20"/>
        <end position="686"/>
    </location>
</feature>